<dbReference type="GO" id="GO:0016740">
    <property type="term" value="F:transferase activity"/>
    <property type="evidence" value="ECO:0007669"/>
    <property type="project" value="UniProtKB-KW"/>
</dbReference>
<protein>
    <submittedName>
        <fullName evidence="1">Sulfotransferase family protein</fullName>
    </submittedName>
</protein>
<keyword evidence="2" id="KW-1185">Reference proteome</keyword>
<dbReference type="EMBL" id="FMWD01000014">
    <property type="protein sequence ID" value="SCZ67382.1"/>
    <property type="molecule type" value="Genomic_DNA"/>
</dbReference>
<dbReference type="SUPFAM" id="SSF52540">
    <property type="entry name" value="P-loop containing nucleoside triphosphate hydrolases"/>
    <property type="match status" value="1"/>
</dbReference>
<reference evidence="1 2" key="1">
    <citation type="submission" date="2016-10" db="EMBL/GenBank/DDBJ databases">
        <authorList>
            <person name="de Groot N.N."/>
        </authorList>
    </citation>
    <scope>NUCLEOTIDE SEQUENCE [LARGE SCALE GENOMIC DNA]</scope>
    <source>
        <strain evidence="1 2">HLD2</strain>
    </source>
</reference>
<dbReference type="Proteomes" id="UP000199648">
    <property type="component" value="Unassembled WGS sequence"/>
</dbReference>
<accession>A0A1G5R022</accession>
<dbReference type="STRING" id="415747.SAMN03097708_03140"/>
<dbReference type="AlphaFoldDB" id="A0A1G5R022"/>
<gene>
    <name evidence="1" type="ORF">SAMN03097708_03140</name>
</gene>
<evidence type="ECO:0000313" key="1">
    <source>
        <dbReference type="EMBL" id="SCZ67382.1"/>
    </source>
</evidence>
<sequence>MRLNAITMDIKQSTPIIFVGMHRSGTSLLGQLLEQLGLFVGKEKDENNESLFFQELNTWLMVQCGTRWDNPEPVADLWSDEARPVLDASLKYASDLMSSPRSARHLGIERYLKHRSIFRFTDPWGWKDPRNTLTLPFWLELFPDARVIFIERHGVDVAESLRVRSSRTIETARRRYERKKSIAWLRQKRGVFCESPRCLSLEGGFSLWETYQVSARRHLATLSGNQLFRVRYEELLDRPLAVVKEVAEFCALPVTDSRAREITASINPSRAYSFRDQAELVHFAKERQERLNVWDYGL</sequence>
<dbReference type="InterPro" id="IPR027417">
    <property type="entry name" value="P-loop_NTPase"/>
</dbReference>
<evidence type="ECO:0000313" key="2">
    <source>
        <dbReference type="Proteomes" id="UP000199648"/>
    </source>
</evidence>
<proteinExistence type="predicted"/>
<keyword evidence="1" id="KW-0808">Transferase</keyword>
<dbReference type="Gene3D" id="3.40.50.300">
    <property type="entry name" value="P-loop containing nucleotide triphosphate hydrolases"/>
    <property type="match status" value="1"/>
</dbReference>
<organism evidence="1 2">
    <name type="scientific">Thiohalomonas denitrificans</name>
    <dbReference type="NCBI Taxonomy" id="415747"/>
    <lineage>
        <taxon>Bacteria</taxon>
        <taxon>Pseudomonadati</taxon>
        <taxon>Pseudomonadota</taxon>
        <taxon>Gammaproteobacteria</taxon>
        <taxon>Thiohalomonadales</taxon>
        <taxon>Thiohalomonadaceae</taxon>
        <taxon>Thiohalomonas</taxon>
    </lineage>
</organism>
<dbReference type="OrthoDB" id="9179784at2"/>
<name>A0A1G5R022_9GAMM</name>
<dbReference type="Pfam" id="PF13469">
    <property type="entry name" value="Sulfotransfer_3"/>
    <property type="match status" value="1"/>
</dbReference>